<dbReference type="EMBL" id="ACCJ01000440">
    <property type="protein sequence ID" value="EEG52598.1"/>
    <property type="molecule type" value="Genomic_DNA"/>
</dbReference>
<sequence length="46" mass="5132">MSIHVLYRQISIFLCIFSIVNHFSVLYNAVSGSTRAVIVPFGASSW</sequence>
<organism evidence="2 3">
    <name type="scientific">[Clostridium] asparagiforme DSM 15981</name>
    <dbReference type="NCBI Taxonomy" id="518636"/>
    <lineage>
        <taxon>Bacteria</taxon>
        <taxon>Bacillati</taxon>
        <taxon>Bacillota</taxon>
        <taxon>Clostridia</taxon>
        <taxon>Lachnospirales</taxon>
        <taxon>Lachnospiraceae</taxon>
        <taxon>Enterocloster</taxon>
    </lineage>
</organism>
<keyword evidence="3" id="KW-1185">Reference proteome</keyword>
<protein>
    <submittedName>
        <fullName evidence="2">Uncharacterized protein</fullName>
    </submittedName>
</protein>
<comment type="caution">
    <text evidence="2">The sequence shown here is derived from an EMBL/GenBank/DDBJ whole genome shotgun (WGS) entry which is preliminary data.</text>
</comment>
<keyword evidence="1" id="KW-0472">Membrane</keyword>
<accession>C0D7T9</accession>
<evidence type="ECO:0000313" key="3">
    <source>
        <dbReference type="Proteomes" id="UP000004756"/>
    </source>
</evidence>
<keyword evidence="1" id="KW-1133">Transmembrane helix</keyword>
<proteinExistence type="predicted"/>
<gene>
    <name evidence="2" type="ORF">CLOSTASPAR_05336</name>
</gene>
<dbReference type="HOGENOM" id="CLU_3181874_0_0_9"/>
<keyword evidence="1" id="KW-0812">Transmembrane</keyword>
<dbReference type="Proteomes" id="UP000004756">
    <property type="component" value="Unassembled WGS sequence"/>
</dbReference>
<evidence type="ECO:0000256" key="1">
    <source>
        <dbReference type="SAM" id="Phobius"/>
    </source>
</evidence>
<dbReference type="AlphaFoldDB" id="C0D7T9"/>
<evidence type="ECO:0000313" key="2">
    <source>
        <dbReference type="EMBL" id="EEG52598.1"/>
    </source>
</evidence>
<name>C0D7T9_9FIRM</name>
<feature type="transmembrane region" description="Helical" evidence="1">
    <location>
        <begin position="12"/>
        <end position="30"/>
    </location>
</feature>
<reference evidence="2 3" key="1">
    <citation type="submission" date="2009-02" db="EMBL/GenBank/DDBJ databases">
        <title>Draft genome sequence of Clostridium asparagiforme (DSM 15981).</title>
        <authorList>
            <person name="Sudarsanam P."/>
            <person name="Ley R."/>
            <person name="Guruge J."/>
            <person name="Turnbaugh P.J."/>
            <person name="Mahowald M."/>
            <person name="Liep D."/>
            <person name="Gordon J."/>
        </authorList>
    </citation>
    <scope>NUCLEOTIDE SEQUENCE [LARGE SCALE GENOMIC DNA]</scope>
    <source>
        <strain evidence="2 3">DSM 15981</strain>
    </source>
</reference>